<dbReference type="PANTHER" id="PTHR10361">
    <property type="entry name" value="SODIUM-BILE ACID COTRANSPORTER"/>
    <property type="match status" value="1"/>
</dbReference>
<comment type="subcellular location">
    <subcellularLocation>
        <location evidence="1">Membrane</location>
        <topology evidence="1">Multi-pass membrane protein</topology>
    </subcellularLocation>
</comment>
<feature type="transmembrane region" description="Helical" evidence="5">
    <location>
        <begin position="6"/>
        <end position="26"/>
    </location>
</feature>
<dbReference type="InterPro" id="IPR004710">
    <property type="entry name" value="Bilac:Na_transpt"/>
</dbReference>
<feature type="transmembrane region" description="Helical" evidence="5">
    <location>
        <begin position="132"/>
        <end position="155"/>
    </location>
</feature>
<feature type="transmembrane region" description="Helical" evidence="5">
    <location>
        <begin position="200"/>
        <end position="218"/>
    </location>
</feature>
<dbReference type="Gene3D" id="1.20.1530.20">
    <property type="match status" value="1"/>
</dbReference>
<dbReference type="PANTHER" id="PTHR10361:SF24">
    <property type="entry name" value="P3 PROTEIN"/>
    <property type="match status" value="1"/>
</dbReference>
<dbReference type="Proteomes" id="UP000295274">
    <property type="component" value="Unassembled WGS sequence"/>
</dbReference>
<dbReference type="Pfam" id="PF01758">
    <property type="entry name" value="SBF"/>
    <property type="match status" value="1"/>
</dbReference>
<dbReference type="InterPro" id="IPR002657">
    <property type="entry name" value="BilAc:Na_symport/Acr3"/>
</dbReference>
<organism evidence="6 7">
    <name type="scientific">Maribacter caenipelagi</name>
    <dbReference type="NCBI Taxonomy" id="1447781"/>
    <lineage>
        <taxon>Bacteria</taxon>
        <taxon>Pseudomonadati</taxon>
        <taxon>Bacteroidota</taxon>
        <taxon>Flavobacteriia</taxon>
        <taxon>Flavobacteriales</taxon>
        <taxon>Flavobacteriaceae</taxon>
        <taxon>Maribacter</taxon>
    </lineage>
</organism>
<feature type="transmembrane region" description="Helical" evidence="5">
    <location>
        <begin position="258"/>
        <end position="278"/>
    </location>
</feature>
<proteinExistence type="predicted"/>
<protein>
    <submittedName>
        <fullName evidence="6">BASS family bile acid:Na+ symporter</fullName>
    </submittedName>
</protein>
<dbReference type="EMBL" id="SNZW01000015">
    <property type="protein sequence ID" value="TDS14297.1"/>
    <property type="molecule type" value="Genomic_DNA"/>
</dbReference>
<reference evidence="6 7" key="1">
    <citation type="submission" date="2019-03" db="EMBL/GenBank/DDBJ databases">
        <title>Genomic Encyclopedia of Type Strains, Phase III (KMG-III): the genomes of soil and plant-associated and newly described type strains.</title>
        <authorList>
            <person name="Whitman W."/>
        </authorList>
    </citation>
    <scope>NUCLEOTIDE SEQUENCE [LARGE SCALE GENOMIC DNA]</scope>
    <source>
        <strain evidence="6 7">CECT 8455</strain>
    </source>
</reference>
<keyword evidence="4 5" id="KW-0472">Membrane</keyword>
<evidence type="ECO:0000256" key="4">
    <source>
        <dbReference type="ARBA" id="ARBA00023136"/>
    </source>
</evidence>
<evidence type="ECO:0000256" key="2">
    <source>
        <dbReference type="ARBA" id="ARBA00022692"/>
    </source>
</evidence>
<keyword evidence="7" id="KW-1185">Reference proteome</keyword>
<sequence length="288" mass="31229">MDNISNAILAISLIIIMFGMGLALQLKDFIRIFNKPKAILIGLSCQLLILPIIGFILIRFFTLSPEIAIGVIIISACPGGPTSNLITHLANGDTALSVSLTAISSLITLVSIPFIINLGLQEVLGEGTTIQLNIAQTILQVFIIVILPVGLGMLLKYKKSNFALRMEKPVKKASGIFFVVVLIAILIKERSLLIRHIQEAGLVTLTLNIITMSIGYFLGNIFNLPLKQRISVAIEGGIQNGTLGISIATILLHNTAYAISPAIYGTLMFFTAGIFIYWSNKQIEKQLV</sequence>
<evidence type="ECO:0000256" key="3">
    <source>
        <dbReference type="ARBA" id="ARBA00022989"/>
    </source>
</evidence>
<dbReference type="AlphaFoldDB" id="A0A4R7D1S2"/>
<dbReference type="GO" id="GO:0016020">
    <property type="term" value="C:membrane"/>
    <property type="evidence" value="ECO:0007669"/>
    <property type="project" value="UniProtKB-SubCell"/>
</dbReference>
<comment type="caution">
    <text evidence="6">The sequence shown here is derived from an EMBL/GenBank/DDBJ whole genome shotgun (WGS) entry which is preliminary data.</text>
</comment>
<evidence type="ECO:0000313" key="7">
    <source>
        <dbReference type="Proteomes" id="UP000295274"/>
    </source>
</evidence>
<keyword evidence="3 5" id="KW-1133">Transmembrane helix</keyword>
<keyword evidence="2 5" id="KW-0812">Transmembrane</keyword>
<feature type="transmembrane region" description="Helical" evidence="5">
    <location>
        <begin position="38"/>
        <end position="61"/>
    </location>
</feature>
<dbReference type="InterPro" id="IPR038770">
    <property type="entry name" value="Na+/solute_symporter_sf"/>
</dbReference>
<dbReference type="RefSeq" id="WP_133673336.1">
    <property type="nucleotide sequence ID" value="NZ_SNZW01000015.1"/>
</dbReference>
<feature type="transmembrane region" description="Helical" evidence="5">
    <location>
        <begin position="176"/>
        <end position="194"/>
    </location>
</feature>
<feature type="transmembrane region" description="Helical" evidence="5">
    <location>
        <begin position="67"/>
        <end position="86"/>
    </location>
</feature>
<evidence type="ECO:0000256" key="5">
    <source>
        <dbReference type="SAM" id="Phobius"/>
    </source>
</evidence>
<gene>
    <name evidence="6" type="ORF">DFQ03_2377</name>
</gene>
<name>A0A4R7D1S2_9FLAO</name>
<dbReference type="OrthoDB" id="9806785at2"/>
<evidence type="ECO:0000256" key="1">
    <source>
        <dbReference type="ARBA" id="ARBA00004141"/>
    </source>
</evidence>
<accession>A0A4R7D1S2</accession>
<feature type="transmembrane region" description="Helical" evidence="5">
    <location>
        <begin position="230"/>
        <end position="252"/>
    </location>
</feature>
<evidence type="ECO:0000313" key="6">
    <source>
        <dbReference type="EMBL" id="TDS14297.1"/>
    </source>
</evidence>
<feature type="transmembrane region" description="Helical" evidence="5">
    <location>
        <begin position="98"/>
        <end position="120"/>
    </location>
</feature>